<organism evidence="1 2">
    <name type="scientific">Flavobacterium supellecticarium</name>
    <dbReference type="NCBI Taxonomy" id="2565924"/>
    <lineage>
        <taxon>Bacteria</taxon>
        <taxon>Pseudomonadati</taxon>
        <taxon>Bacteroidota</taxon>
        <taxon>Flavobacteriia</taxon>
        <taxon>Flavobacteriales</taxon>
        <taxon>Flavobacteriaceae</taxon>
        <taxon>Flavobacterium</taxon>
    </lineage>
</organism>
<accession>A0A4S3ZXN2</accession>
<name>A0A4S3ZXN2_9FLAO</name>
<gene>
    <name evidence="1" type="ORF">E6C50_10405</name>
</gene>
<evidence type="ECO:0000313" key="1">
    <source>
        <dbReference type="EMBL" id="THF50625.1"/>
    </source>
</evidence>
<dbReference type="Proteomes" id="UP000307507">
    <property type="component" value="Unassembled WGS sequence"/>
</dbReference>
<sequence length="68" mass="6883">MKELTLSEMKMISGGHLNHDCKNALIGAGIASGGLLLSAAGGPITLAFGFAGFIWEVGNNLGACHGQL</sequence>
<dbReference type="EMBL" id="SSNZ01000003">
    <property type="protein sequence ID" value="THF50625.1"/>
    <property type="molecule type" value="Genomic_DNA"/>
</dbReference>
<protein>
    <submittedName>
        <fullName evidence="1">Uncharacterized protein</fullName>
    </submittedName>
</protein>
<evidence type="ECO:0000313" key="2">
    <source>
        <dbReference type="Proteomes" id="UP000307507"/>
    </source>
</evidence>
<proteinExistence type="predicted"/>
<dbReference type="AlphaFoldDB" id="A0A4S3ZXN2"/>
<keyword evidence="2" id="KW-1185">Reference proteome</keyword>
<comment type="caution">
    <text evidence="1">The sequence shown here is derived from an EMBL/GenBank/DDBJ whole genome shotgun (WGS) entry which is preliminary data.</text>
</comment>
<reference evidence="1 2" key="1">
    <citation type="submission" date="2019-04" db="EMBL/GenBank/DDBJ databases">
        <title>Flavobacterium sp. nov. isolated from construction timber.</title>
        <authorList>
            <person name="Lin S.-Y."/>
            <person name="Chang C.-T."/>
            <person name="Young C.-C."/>
        </authorList>
    </citation>
    <scope>NUCLEOTIDE SEQUENCE [LARGE SCALE GENOMIC DNA]</scope>
    <source>
        <strain evidence="1 2">CC-CTC003</strain>
    </source>
</reference>
<dbReference type="RefSeq" id="WP_136403166.1">
    <property type="nucleotide sequence ID" value="NZ_SSNZ01000003.1"/>
</dbReference>